<dbReference type="RefSeq" id="WP_184858080.1">
    <property type="nucleotide sequence ID" value="NZ_BAAAWY010000037.1"/>
</dbReference>
<name>A0A7W9KBT7_9PSEU</name>
<evidence type="ECO:0000313" key="2">
    <source>
        <dbReference type="EMBL" id="MBB5889293.1"/>
    </source>
</evidence>
<dbReference type="Proteomes" id="UP000585638">
    <property type="component" value="Unassembled WGS sequence"/>
</dbReference>
<feature type="transmembrane region" description="Helical" evidence="1">
    <location>
        <begin position="25"/>
        <end position="44"/>
    </location>
</feature>
<keyword evidence="3" id="KW-1185">Reference proteome</keyword>
<evidence type="ECO:0008006" key="4">
    <source>
        <dbReference type="Google" id="ProtNLM"/>
    </source>
</evidence>
<gene>
    <name evidence="2" type="ORF">BJ998_000489</name>
</gene>
<keyword evidence="1" id="KW-0472">Membrane</keyword>
<accession>A0A7W9KBT7</accession>
<evidence type="ECO:0000313" key="3">
    <source>
        <dbReference type="Proteomes" id="UP000585638"/>
    </source>
</evidence>
<dbReference type="AlphaFoldDB" id="A0A7W9KBT7"/>
<proteinExistence type="predicted"/>
<comment type="caution">
    <text evidence="2">The sequence shown here is derived from an EMBL/GenBank/DDBJ whole genome shotgun (WGS) entry which is preliminary data.</text>
</comment>
<dbReference type="EMBL" id="JACHIR010000001">
    <property type="protein sequence ID" value="MBB5889293.1"/>
    <property type="molecule type" value="Genomic_DNA"/>
</dbReference>
<keyword evidence="1" id="KW-0812">Transmembrane</keyword>
<reference evidence="2 3" key="1">
    <citation type="submission" date="2020-08" db="EMBL/GenBank/DDBJ databases">
        <title>Sequencing the genomes of 1000 actinobacteria strains.</title>
        <authorList>
            <person name="Klenk H.-P."/>
        </authorList>
    </citation>
    <scope>NUCLEOTIDE SEQUENCE [LARGE SCALE GENOMIC DNA]</scope>
    <source>
        <strain evidence="2 3">DSM 43851</strain>
    </source>
</reference>
<organism evidence="2 3">
    <name type="scientific">Kutzneria kofuensis</name>
    <dbReference type="NCBI Taxonomy" id="103725"/>
    <lineage>
        <taxon>Bacteria</taxon>
        <taxon>Bacillati</taxon>
        <taxon>Actinomycetota</taxon>
        <taxon>Actinomycetes</taxon>
        <taxon>Pseudonocardiales</taxon>
        <taxon>Pseudonocardiaceae</taxon>
        <taxon>Kutzneria</taxon>
    </lineage>
</organism>
<keyword evidence="1" id="KW-1133">Transmembrane helix</keyword>
<evidence type="ECO:0000256" key="1">
    <source>
        <dbReference type="SAM" id="Phobius"/>
    </source>
</evidence>
<protein>
    <recommendedName>
        <fullName evidence="4">Hydrophobic protein</fullName>
    </recommendedName>
</protein>
<sequence>MGIILAVLLLAIVLGGVGFAVHALWIVAGIVLVVWLLGFLMRTAEGGGHWYRW</sequence>